<evidence type="ECO:0000313" key="3">
    <source>
        <dbReference type="Proteomes" id="UP001230908"/>
    </source>
</evidence>
<keyword evidence="3" id="KW-1185">Reference proteome</keyword>
<gene>
    <name evidence="2" type="ORF">RB614_41550</name>
</gene>
<protein>
    <submittedName>
        <fullName evidence="2">Uncharacterized protein</fullName>
    </submittedName>
</protein>
<feature type="transmembrane region" description="Helical" evidence="1">
    <location>
        <begin position="14"/>
        <end position="35"/>
    </location>
</feature>
<dbReference type="EMBL" id="JAVHUY010000067">
    <property type="protein sequence ID" value="MDQ7910993.1"/>
    <property type="molecule type" value="Genomic_DNA"/>
</dbReference>
<organism evidence="2 3">
    <name type="scientific">Phytohabitans maris</name>
    <dbReference type="NCBI Taxonomy" id="3071409"/>
    <lineage>
        <taxon>Bacteria</taxon>
        <taxon>Bacillati</taxon>
        <taxon>Actinomycetota</taxon>
        <taxon>Actinomycetes</taxon>
        <taxon>Micromonosporales</taxon>
        <taxon>Micromonosporaceae</taxon>
    </lineage>
</organism>
<proteinExistence type="predicted"/>
<evidence type="ECO:0000313" key="2">
    <source>
        <dbReference type="EMBL" id="MDQ7910993.1"/>
    </source>
</evidence>
<keyword evidence="1" id="KW-1133">Transmembrane helix</keyword>
<evidence type="ECO:0000256" key="1">
    <source>
        <dbReference type="SAM" id="Phobius"/>
    </source>
</evidence>
<sequence length="71" mass="7989">MYAWLWRHLPFRRLGRLVAVAVLGGIVAVLLWRVVFPFLEPILLPFDDVQVDSVADQSSNAEKPTRSASPT</sequence>
<keyword evidence="1" id="KW-0812">Transmembrane</keyword>
<comment type="caution">
    <text evidence="2">The sequence shown here is derived from an EMBL/GenBank/DDBJ whole genome shotgun (WGS) entry which is preliminary data.</text>
</comment>
<name>A0ABU0ZVC5_9ACTN</name>
<reference evidence="2 3" key="1">
    <citation type="submission" date="2023-08" db="EMBL/GenBank/DDBJ databases">
        <title>Phytohabitans sansha sp. nov., isolated from marine sediment.</title>
        <authorList>
            <person name="Zhao Y."/>
            <person name="Yi K."/>
        </authorList>
    </citation>
    <scope>NUCLEOTIDE SEQUENCE [LARGE SCALE GENOMIC DNA]</scope>
    <source>
        <strain evidence="2 3">ZYX-F-186</strain>
    </source>
</reference>
<dbReference type="Proteomes" id="UP001230908">
    <property type="component" value="Unassembled WGS sequence"/>
</dbReference>
<dbReference type="RefSeq" id="WP_308718227.1">
    <property type="nucleotide sequence ID" value="NZ_JAVHUY010000067.1"/>
</dbReference>
<accession>A0ABU0ZVC5</accession>
<keyword evidence="1" id="KW-0472">Membrane</keyword>